<evidence type="ECO:0000256" key="1">
    <source>
        <dbReference type="SAM" id="Phobius"/>
    </source>
</evidence>
<dbReference type="AlphaFoldDB" id="A0A381RKZ5"/>
<feature type="transmembrane region" description="Helical" evidence="1">
    <location>
        <begin position="14"/>
        <end position="39"/>
    </location>
</feature>
<sequence>MSAVVGILKPYDSTLGLCAILGTSLALFLVFSSSLIDLLHS</sequence>
<keyword evidence="1" id="KW-0812">Transmembrane</keyword>
<organism evidence="2">
    <name type="scientific">marine metagenome</name>
    <dbReference type="NCBI Taxonomy" id="408172"/>
    <lineage>
        <taxon>unclassified sequences</taxon>
        <taxon>metagenomes</taxon>
        <taxon>ecological metagenomes</taxon>
    </lineage>
</organism>
<gene>
    <name evidence="2" type="ORF">METZ01_LOCUS42567</name>
</gene>
<dbReference type="EMBL" id="UINC01001835">
    <property type="protein sequence ID" value="SUZ89713.1"/>
    <property type="molecule type" value="Genomic_DNA"/>
</dbReference>
<accession>A0A381RKZ5</accession>
<proteinExistence type="predicted"/>
<keyword evidence="1" id="KW-1133">Transmembrane helix</keyword>
<evidence type="ECO:0000313" key="2">
    <source>
        <dbReference type="EMBL" id="SUZ89713.1"/>
    </source>
</evidence>
<protein>
    <submittedName>
        <fullName evidence="2">Uncharacterized protein</fullName>
    </submittedName>
</protein>
<keyword evidence="1" id="KW-0472">Membrane</keyword>
<name>A0A381RKZ5_9ZZZZ</name>
<reference evidence="2" key="1">
    <citation type="submission" date="2018-05" db="EMBL/GenBank/DDBJ databases">
        <authorList>
            <person name="Lanie J.A."/>
            <person name="Ng W.-L."/>
            <person name="Kazmierczak K.M."/>
            <person name="Andrzejewski T.M."/>
            <person name="Davidsen T.M."/>
            <person name="Wayne K.J."/>
            <person name="Tettelin H."/>
            <person name="Glass J.I."/>
            <person name="Rusch D."/>
            <person name="Podicherti R."/>
            <person name="Tsui H.-C.T."/>
            <person name="Winkler M.E."/>
        </authorList>
    </citation>
    <scope>NUCLEOTIDE SEQUENCE</scope>
</reference>